<proteinExistence type="predicted"/>
<evidence type="ECO:0000256" key="1">
    <source>
        <dbReference type="SAM" id="MobiDB-lite"/>
    </source>
</evidence>
<dbReference type="AlphaFoldDB" id="A0A7S4H871"/>
<feature type="region of interest" description="Disordered" evidence="1">
    <location>
        <begin position="714"/>
        <end position="772"/>
    </location>
</feature>
<protein>
    <submittedName>
        <fullName evidence="2">Uncharacterized protein</fullName>
    </submittedName>
</protein>
<gene>
    <name evidence="2" type="ORF">GTHE00462_LOCUS122</name>
</gene>
<sequence length="924" mass="104061">MEVWRAEGFEAKMEAAMKKMKTMLKEGRDACLPADVPHTYEDKYDLVENVTNSALACLLGSLELFGLSKDTIDANKAHKDGQPVLLCFKSTEKCAFDCKKTREEAHPRKVEADTRVTNTHENDQGDFSKTTKTKTTSYKVSTLIDEFFWNFEVEYKFFLEVGREPRQVELVSNKMVCKLKTATDAPPRPELTCHPSMQADITWLLSAVDEQSVFHFKVDRNKGCRTPRRNVQVEALLASAADFRSWCQSVGNYFSSLAVVAGQLPSSSEQVGELLERHQSFIPVYPFFFVKQGDDEGRSEAPQHLFPLDDLNSMIQRHKQDLSSSLTSAEQELIARKGFLGPQEGRVLCLLFHLLRIVEDHHRSVNHVEDGMREQLISAIGKEILPSDFLNYMCFHYRRFFLPSFAPSPFSFAIRRPDHFPDGALTMECKMSSSDQYEPVLTFRKETTIPPSSPMRMKINSGTQVSFCGQQHLHGWISFDFAEEEQIQLKLCARARQFSSFLVLIGTVVSKEEFEAKHASILQNKDELEVPLRLSSISSPKEFRDAIESLSPEQQAFARSYRKMQLGSTVFAVLVIEIKPQLEKLLSLAPDSLKKEVKLTQDLMELFLKYQIPSDLLTFDGDLSTPAGQRVEQIKEHVNKVKSVISETQEEQLKLSALEADMAMEELTVKECYSTACYAMPPPAPPPCVRRMCAPGAAGAAAPAMERMMSMEKMPTKKMKSGNALPKPTPTPTPAETGSSGKQQQSTQESSMKREEAAEGGREGELDITNIPVALDKRMEEVDEEGAMRACVLKPDKTWKKRTQKNLLAAPETLTLQEEEQRREKDKAFDLLDALSRSGNLLIDACSLHVVFPASHRFDKSLIETVIADNVNPIERVERSSLILSSILQQEDANQLVAPPHRERIRELCPSLCSSLPRLASHCD</sequence>
<evidence type="ECO:0000313" key="2">
    <source>
        <dbReference type="EMBL" id="CAE2190811.1"/>
    </source>
</evidence>
<reference evidence="2" key="1">
    <citation type="submission" date="2021-01" db="EMBL/GenBank/DDBJ databases">
        <authorList>
            <person name="Corre E."/>
            <person name="Pelletier E."/>
            <person name="Niang G."/>
            <person name="Scheremetjew M."/>
            <person name="Finn R."/>
            <person name="Kale V."/>
            <person name="Holt S."/>
            <person name="Cochrane G."/>
            <person name="Meng A."/>
            <person name="Brown T."/>
            <person name="Cohen L."/>
        </authorList>
    </citation>
    <scope>NUCLEOTIDE SEQUENCE</scope>
    <source>
        <strain evidence="2">CCMP 2712</strain>
    </source>
</reference>
<name>A0A7S4H871_GUITH</name>
<organism evidence="2">
    <name type="scientific">Guillardia theta</name>
    <name type="common">Cryptophyte</name>
    <name type="synonym">Cryptomonas phi</name>
    <dbReference type="NCBI Taxonomy" id="55529"/>
    <lineage>
        <taxon>Eukaryota</taxon>
        <taxon>Cryptophyceae</taxon>
        <taxon>Pyrenomonadales</taxon>
        <taxon>Geminigeraceae</taxon>
        <taxon>Guillardia</taxon>
    </lineage>
</organism>
<dbReference type="OMA" id="CFAVRRS"/>
<feature type="compositionally biased region" description="Basic and acidic residues" evidence="1">
    <location>
        <begin position="751"/>
        <end position="765"/>
    </location>
</feature>
<accession>A0A7S4H871</accession>
<dbReference type="EMBL" id="HBKN01000136">
    <property type="protein sequence ID" value="CAE2190811.1"/>
    <property type="molecule type" value="Transcribed_RNA"/>
</dbReference>
<feature type="compositionally biased region" description="Low complexity" evidence="1">
    <location>
        <begin position="734"/>
        <end position="750"/>
    </location>
</feature>